<reference evidence="3" key="1">
    <citation type="journal article" date="2021" name="Nat. Commun.">
        <title>Genetic determinants of endophytism in the Arabidopsis root mycobiome.</title>
        <authorList>
            <person name="Mesny F."/>
            <person name="Miyauchi S."/>
            <person name="Thiergart T."/>
            <person name="Pickel B."/>
            <person name="Atanasova L."/>
            <person name="Karlsson M."/>
            <person name="Huettel B."/>
            <person name="Barry K.W."/>
            <person name="Haridas S."/>
            <person name="Chen C."/>
            <person name="Bauer D."/>
            <person name="Andreopoulos W."/>
            <person name="Pangilinan J."/>
            <person name="LaButti K."/>
            <person name="Riley R."/>
            <person name="Lipzen A."/>
            <person name="Clum A."/>
            <person name="Drula E."/>
            <person name="Henrissat B."/>
            <person name="Kohler A."/>
            <person name="Grigoriev I.V."/>
            <person name="Martin F.M."/>
            <person name="Hacquard S."/>
        </authorList>
    </citation>
    <scope>NUCLEOTIDE SEQUENCE</scope>
    <source>
        <strain evidence="3">MPI-SDFR-AT-0073</strain>
    </source>
</reference>
<feature type="transmembrane region" description="Helical" evidence="2">
    <location>
        <begin position="37"/>
        <end position="59"/>
    </location>
</feature>
<dbReference type="EMBL" id="JAGPXC010000005">
    <property type="protein sequence ID" value="KAH6653031.1"/>
    <property type="molecule type" value="Genomic_DNA"/>
</dbReference>
<gene>
    <name evidence="3" type="ORF">BKA67DRAFT_659678</name>
</gene>
<evidence type="ECO:0000256" key="2">
    <source>
        <dbReference type="SAM" id="Phobius"/>
    </source>
</evidence>
<dbReference type="RefSeq" id="XP_045957308.1">
    <property type="nucleotide sequence ID" value="XM_046107491.1"/>
</dbReference>
<dbReference type="AlphaFoldDB" id="A0A9P8UJ22"/>
<proteinExistence type="predicted"/>
<protein>
    <submittedName>
        <fullName evidence="3">Uncharacterized protein</fullName>
    </submittedName>
</protein>
<dbReference type="PANTHER" id="PTHR35896">
    <property type="entry name" value="IG-LIKE DOMAIN-CONTAINING PROTEIN"/>
    <property type="match status" value="1"/>
</dbReference>
<keyword evidence="2" id="KW-1133">Transmembrane helix</keyword>
<dbReference type="InterPro" id="IPR053008">
    <property type="entry name" value="Phomopsin_biosynth_assoc"/>
</dbReference>
<organism evidence="3 4">
    <name type="scientific">Truncatella angustata</name>
    <dbReference type="NCBI Taxonomy" id="152316"/>
    <lineage>
        <taxon>Eukaryota</taxon>
        <taxon>Fungi</taxon>
        <taxon>Dikarya</taxon>
        <taxon>Ascomycota</taxon>
        <taxon>Pezizomycotina</taxon>
        <taxon>Sordariomycetes</taxon>
        <taxon>Xylariomycetidae</taxon>
        <taxon>Amphisphaeriales</taxon>
        <taxon>Sporocadaceae</taxon>
        <taxon>Truncatella</taxon>
    </lineage>
</organism>
<keyword evidence="2" id="KW-0812">Transmembrane</keyword>
<keyword evidence="2" id="KW-0472">Membrane</keyword>
<keyword evidence="4" id="KW-1185">Reference proteome</keyword>
<sequence length="209" mass="24028">MRHPYTPIRRGADDEDSSEKSSWPMTRRFHYDFHSMLRLLGIGFLIAVVATVGISLLSWHPWHSSDPAPSSAHCGNSSAEAAAMGCSFDIMSFTWSRKACFDEELMHEFLAARNWTWWLASDGNQEVAMETVALGIHPRLFVSWEYHLFHCTYMWKKMHRALLRGTPLDSYLLDQNHTAHCSHMLLDRNPLLEQRNTIIVTKYPSCSEG</sequence>
<comment type="caution">
    <text evidence="3">The sequence shown here is derived from an EMBL/GenBank/DDBJ whole genome shotgun (WGS) entry which is preliminary data.</text>
</comment>
<evidence type="ECO:0000256" key="1">
    <source>
        <dbReference type="SAM" id="MobiDB-lite"/>
    </source>
</evidence>
<feature type="region of interest" description="Disordered" evidence="1">
    <location>
        <begin position="1"/>
        <end position="22"/>
    </location>
</feature>
<evidence type="ECO:0000313" key="3">
    <source>
        <dbReference type="EMBL" id="KAH6653031.1"/>
    </source>
</evidence>
<evidence type="ECO:0000313" key="4">
    <source>
        <dbReference type="Proteomes" id="UP000758603"/>
    </source>
</evidence>
<dbReference type="PANTHER" id="PTHR35896:SF3">
    <property type="entry name" value="MAJOR FACILITATOR SUPERFAMILY TRANSPORTER"/>
    <property type="match status" value="1"/>
</dbReference>
<name>A0A9P8UJ22_9PEZI</name>
<accession>A0A9P8UJ22</accession>
<dbReference type="OrthoDB" id="3501153at2759"/>
<dbReference type="Proteomes" id="UP000758603">
    <property type="component" value="Unassembled WGS sequence"/>
</dbReference>
<dbReference type="GeneID" id="70136382"/>